<organism evidence="1">
    <name type="scientific">Rhizophora mucronata</name>
    <name type="common">Asiatic mangrove</name>
    <dbReference type="NCBI Taxonomy" id="61149"/>
    <lineage>
        <taxon>Eukaryota</taxon>
        <taxon>Viridiplantae</taxon>
        <taxon>Streptophyta</taxon>
        <taxon>Embryophyta</taxon>
        <taxon>Tracheophyta</taxon>
        <taxon>Spermatophyta</taxon>
        <taxon>Magnoliopsida</taxon>
        <taxon>eudicotyledons</taxon>
        <taxon>Gunneridae</taxon>
        <taxon>Pentapetalae</taxon>
        <taxon>rosids</taxon>
        <taxon>fabids</taxon>
        <taxon>Malpighiales</taxon>
        <taxon>Rhizophoraceae</taxon>
        <taxon>Rhizophora</taxon>
    </lineage>
</organism>
<name>A0A2P2PL87_RHIMU</name>
<proteinExistence type="predicted"/>
<dbReference type="AlphaFoldDB" id="A0A2P2PL87"/>
<dbReference type="EMBL" id="GGEC01075004">
    <property type="protein sequence ID" value="MBX55488.1"/>
    <property type="molecule type" value="Transcribed_RNA"/>
</dbReference>
<accession>A0A2P2PL87</accession>
<reference evidence="1" key="1">
    <citation type="submission" date="2018-02" db="EMBL/GenBank/DDBJ databases">
        <title>Rhizophora mucronata_Transcriptome.</title>
        <authorList>
            <person name="Meera S.P."/>
            <person name="Sreeshan A."/>
            <person name="Augustine A."/>
        </authorList>
    </citation>
    <scope>NUCLEOTIDE SEQUENCE</scope>
    <source>
        <tissue evidence="1">Leaf</tissue>
    </source>
</reference>
<evidence type="ECO:0000313" key="1">
    <source>
        <dbReference type="EMBL" id="MBX55488.1"/>
    </source>
</evidence>
<sequence length="50" mass="5787">MVGLLHSNLEVNIQVIETTIYENKGRLHIFDPSPNSMVRKSRALRRPIIE</sequence>
<protein>
    <submittedName>
        <fullName evidence="1">Uncharacterized protein</fullName>
    </submittedName>
</protein>